<accession>A0ABQ3ZG05</accession>
<evidence type="ECO:0000313" key="3">
    <source>
        <dbReference type="EMBL" id="GIE17511.1"/>
    </source>
</evidence>
<name>A0ABQ3ZG05_9ACTN</name>
<dbReference type="Proteomes" id="UP000603200">
    <property type="component" value="Unassembled WGS sequence"/>
</dbReference>
<evidence type="ECO:0000313" key="4">
    <source>
        <dbReference type="Proteomes" id="UP000603200"/>
    </source>
</evidence>
<evidence type="ECO:0000256" key="1">
    <source>
        <dbReference type="SAM" id="MobiDB-lite"/>
    </source>
</evidence>
<gene>
    <name evidence="3" type="ORF">Ahu01nite_006130</name>
</gene>
<dbReference type="RefSeq" id="WP_203834795.1">
    <property type="nucleotide sequence ID" value="NZ_BAAATV010000001.1"/>
</dbReference>
<comment type="caution">
    <text evidence="3">The sequence shown here is derived from an EMBL/GenBank/DDBJ whole genome shotgun (WGS) entry which is preliminary data.</text>
</comment>
<dbReference type="InterPro" id="IPR025272">
    <property type="entry name" value="SocA_Panacea"/>
</dbReference>
<sequence>MPKANDVAAVISSRLGRPWLDAMTLQKFLYYVQAWHLAIKGKPLFEGHFEAWPEGPVLPEVLHARQPRVARRPVRREAAQIDLDDEIVSLIELVIRTYGSLGDDELTALTRVEMPWREARGNLPEYARSTALISEESMADFFRKHRKIQGHTADEMRVVGIYAQASYNPEPVDVDAILASLGPEFDDPGDDRWPSANLDFNGDLYSPEDREEDRRPTDAGA</sequence>
<dbReference type="EMBL" id="BOMN01000010">
    <property type="protein sequence ID" value="GIE17511.1"/>
    <property type="molecule type" value="Genomic_DNA"/>
</dbReference>
<evidence type="ECO:0000259" key="2">
    <source>
        <dbReference type="Pfam" id="PF13274"/>
    </source>
</evidence>
<reference evidence="3 4" key="1">
    <citation type="submission" date="2021-01" db="EMBL/GenBank/DDBJ databases">
        <title>Whole genome shotgun sequence of Actinoplanes humidus NBRC 14915.</title>
        <authorList>
            <person name="Komaki H."/>
            <person name="Tamura T."/>
        </authorList>
    </citation>
    <scope>NUCLEOTIDE SEQUENCE [LARGE SCALE GENOMIC DNA]</scope>
    <source>
        <strain evidence="3 4">NBRC 14915</strain>
    </source>
</reference>
<feature type="domain" description="Antitoxin SocA-like Panacea" evidence="2">
    <location>
        <begin position="25"/>
        <end position="116"/>
    </location>
</feature>
<proteinExistence type="predicted"/>
<organism evidence="3 4">
    <name type="scientific">Winogradskya humida</name>
    <dbReference type="NCBI Taxonomy" id="113566"/>
    <lineage>
        <taxon>Bacteria</taxon>
        <taxon>Bacillati</taxon>
        <taxon>Actinomycetota</taxon>
        <taxon>Actinomycetes</taxon>
        <taxon>Micromonosporales</taxon>
        <taxon>Micromonosporaceae</taxon>
        <taxon>Winogradskya</taxon>
    </lineage>
</organism>
<feature type="compositionally biased region" description="Basic and acidic residues" evidence="1">
    <location>
        <begin position="212"/>
        <end position="221"/>
    </location>
</feature>
<feature type="region of interest" description="Disordered" evidence="1">
    <location>
        <begin position="185"/>
        <end position="221"/>
    </location>
</feature>
<dbReference type="Pfam" id="PF13274">
    <property type="entry name" value="SocA_Panacea"/>
    <property type="match status" value="1"/>
</dbReference>
<keyword evidence="4" id="KW-1185">Reference proteome</keyword>
<protein>
    <recommendedName>
        <fullName evidence="2">Antitoxin SocA-like Panacea domain-containing protein</fullName>
    </recommendedName>
</protein>